<feature type="transmembrane region" description="Helical" evidence="2">
    <location>
        <begin position="272"/>
        <end position="295"/>
    </location>
</feature>
<evidence type="ECO:0000313" key="5">
    <source>
        <dbReference type="Proteomes" id="UP000707451"/>
    </source>
</evidence>
<feature type="region of interest" description="Disordered" evidence="1">
    <location>
        <begin position="698"/>
        <end position="763"/>
    </location>
</feature>
<feature type="transmembrane region" description="Helical" evidence="2">
    <location>
        <begin position="228"/>
        <end position="248"/>
    </location>
</feature>
<feature type="compositionally biased region" description="Low complexity" evidence="1">
    <location>
        <begin position="27"/>
        <end position="41"/>
    </location>
</feature>
<accession>A0A9P8BTQ7</accession>
<evidence type="ECO:0000256" key="3">
    <source>
        <dbReference type="SAM" id="SignalP"/>
    </source>
</evidence>
<dbReference type="PANTHER" id="PTHR31787">
    <property type="entry name" value="G-PROTEIN-COUPLED RECEPTOR GPCR FAMILY PROTEIN"/>
    <property type="match status" value="1"/>
</dbReference>
<keyword evidence="5" id="KW-1185">Reference proteome</keyword>
<dbReference type="PANTHER" id="PTHR31787:SF3">
    <property type="entry name" value="FRIZZLED AND SMOOTHENED-LIKE PROTEIN H"/>
    <property type="match status" value="1"/>
</dbReference>
<evidence type="ECO:0000256" key="1">
    <source>
        <dbReference type="SAM" id="MobiDB-lite"/>
    </source>
</evidence>
<comment type="caution">
    <text evidence="4">The sequence shown here is derived from an EMBL/GenBank/DDBJ whole genome shotgun (WGS) entry which is preliminary data.</text>
</comment>
<feature type="transmembrane region" description="Helical" evidence="2">
    <location>
        <begin position="112"/>
        <end position="132"/>
    </location>
</feature>
<keyword evidence="2" id="KW-1133">Transmembrane helix</keyword>
<feature type="compositionally biased region" description="Low complexity" evidence="1">
    <location>
        <begin position="707"/>
        <end position="719"/>
    </location>
</feature>
<dbReference type="OrthoDB" id="26203at2759"/>
<organism evidence="4 5">
    <name type="scientific">Linnemannia hyalina</name>
    <dbReference type="NCBI Taxonomy" id="64524"/>
    <lineage>
        <taxon>Eukaryota</taxon>
        <taxon>Fungi</taxon>
        <taxon>Fungi incertae sedis</taxon>
        <taxon>Mucoromycota</taxon>
        <taxon>Mortierellomycotina</taxon>
        <taxon>Mortierellomycetes</taxon>
        <taxon>Mortierellales</taxon>
        <taxon>Mortierellaceae</taxon>
        <taxon>Linnemannia</taxon>
    </lineage>
</organism>
<feature type="region of interest" description="Disordered" evidence="1">
    <location>
        <begin position="635"/>
        <end position="684"/>
    </location>
</feature>
<feature type="region of interest" description="Disordered" evidence="1">
    <location>
        <begin position="27"/>
        <end position="64"/>
    </location>
</feature>
<feature type="region of interest" description="Disordered" evidence="1">
    <location>
        <begin position="450"/>
        <end position="489"/>
    </location>
</feature>
<proteinExistence type="predicted"/>
<feature type="chain" id="PRO_5040416118" description="G-protein coupled receptors family 2 profile 2 domain-containing protein" evidence="3">
    <location>
        <begin position="23"/>
        <end position="763"/>
    </location>
</feature>
<evidence type="ECO:0000256" key="2">
    <source>
        <dbReference type="SAM" id="Phobius"/>
    </source>
</evidence>
<dbReference type="EMBL" id="JAHRHY010000006">
    <property type="protein sequence ID" value="KAG9068484.1"/>
    <property type="molecule type" value="Genomic_DNA"/>
</dbReference>
<dbReference type="InterPro" id="IPR050949">
    <property type="entry name" value="GPCR_Fz/Smo-like"/>
</dbReference>
<feature type="transmembrane region" description="Helical" evidence="2">
    <location>
        <begin position="336"/>
        <end position="355"/>
    </location>
</feature>
<keyword evidence="2" id="KW-0472">Membrane</keyword>
<feature type="transmembrane region" description="Helical" evidence="2">
    <location>
        <begin position="405"/>
        <end position="427"/>
    </location>
</feature>
<feature type="transmembrane region" description="Helical" evidence="2">
    <location>
        <begin position="139"/>
        <end position="156"/>
    </location>
</feature>
<feature type="signal peptide" evidence="3">
    <location>
        <begin position="1"/>
        <end position="22"/>
    </location>
</feature>
<reference evidence="4" key="1">
    <citation type="submission" date="2021-06" db="EMBL/GenBank/DDBJ databases">
        <title>Genome Sequence of Mortierella hyaline Strain SCG-10, a Cold-Adapted, Nitrate-Reducing Fungus Isolated from Soil in Minnesota, USA.</title>
        <authorList>
            <person name="Aldossari N."/>
        </authorList>
    </citation>
    <scope>NUCLEOTIDE SEQUENCE</scope>
    <source>
        <strain evidence="4">SCG-10</strain>
    </source>
</reference>
<evidence type="ECO:0000313" key="4">
    <source>
        <dbReference type="EMBL" id="KAG9068484.1"/>
    </source>
</evidence>
<dbReference type="Proteomes" id="UP000707451">
    <property type="component" value="Unassembled WGS sequence"/>
</dbReference>
<dbReference type="Gene3D" id="1.20.1070.10">
    <property type="entry name" value="Rhodopsin 7-helix transmembrane proteins"/>
    <property type="match status" value="1"/>
</dbReference>
<gene>
    <name evidence="4" type="ORF">KI688_010755</name>
</gene>
<protein>
    <recommendedName>
        <fullName evidence="6">G-protein coupled receptors family 2 profile 2 domain-containing protein</fullName>
    </recommendedName>
</protein>
<sequence length="763" mass="84273">MRVPSVAASLALGLSLLLLATAQSTSSSTSSSALTPTSATTNFVLPTGNPQSTPAPQPPQAAGNATVCPGPLIPNSRGLDIPTCTEQCCLRCPAFENFYPPNRIQRIVDATFYTRQVSMGFVFFMTISYLLLPGKRSQPHISVLFLTFSLTLWYVAFDIMPGTSNACINEVEQSTGHNSRLCGVQGVLIIYFAHTNALWCSLLIYKLHLVILSVCFTADRNNVIDRYYGWLTAFCWVFPLAFAIPVAVKNLSMFPGVGFSCLVSNENLNTYLFYPLAVYIYPGLLCHAVTVAKMIHLTMLTSKINMGLSELSTNARAKIKTTMQTRRLLRGQWRPALMLSTVVTCLTVFWLFYFIDAKRLANVDKSTPWVQDWMKCITIHHNQLYSSDDTQNLCSKSINSNLPSVPWFAAAEFLLAILGIVVALVFISKPEFWSEWALMLKNIFSRGKLGSGPQGRKMPGNLSSISPTKDPRQRQNSFPEPEIRKGTRMGYNDTVLDPLQLAETKLLPESGSRREQWVDMDALFDKEYDIEQGERQRAFSPQGDLPRTMSPVADLRRTFSLESSMRPTSSQNTGPGLLPIADLPRYPINAADDIQSGDILYKPPVQDYYAPESHTIASPAQAYLIANDNSDRYVGQPVVPRPVLRASSRGKRQQDRTGTPVSPPQSPRFVPVTSLSPMPPRQSPFAFAANVRGTIQGDSVPIRDGARSSPAVSSTRSSAQGSSLEDTFDTLGQRATYQSIKPSIPQKSPARQYPSNLPDESDE</sequence>
<name>A0A9P8BTQ7_9FUNG</name>
<dbReference type="AlphaFoldDB" id="A0A9P8BTQ7"/>
<keyword evidence="2" id="KW-0812">Transmembrane</keyword>
<evidence type="ECO:0008006" key="6">
    <source>
        <dbReference type="Google" id="ProtNLM"/>
    </source>
</evidence>
<keyword evidence="3" id="KW-0732">Signal</keyword>